<dbReference type="Pfam" id="PF07690">
    <property type="entry name" value="MFS_1"/>
    <property type="match status" value="1"/>
</dbReference>
<dbReference type="PROSITE" id="PS50850">
    <property type="entry name" value="MFS"/>
    <property type="match status" value="1"/>
</dbReference>
<feature type="transmembrane region" description="Helical" evidence="5">
    <location>
        <begin position="180"/>
        <end position="198"/>
    </location>
</feature>
<gene>
    <name evidence="7" type="ordered locus">GM21_0079</name>
</gene>
<feature type="transmembrane region" description="Helical" evidence="5">
    <location>
        <begin position="231"/>
        <end position="252"/>
    </location>
</feature>
<dbReference type="SUPFAM" id="SSF103473">
    <property type="entry name" value="MFS general substrate transporter"/>
    <property type="match status" value="1"/>
</dbReference>
<dbReference type="PANTHER" id="PTHR43826:SF3">
    <property type="entry name" value="GLUCOSE-6-PHOSPHATE EXCHANGER SLC37A4"/>
    <property type="match status" value="1"/>
</dbReference>
<dbReference type="GO" id="GO:0016020">
    <property type="term" value="C:membrane"/>
    <property type="evidence" value="ECO:0007669"/>
    <property type="project" value="UniProtKB-ARBA"/>
</dbReference>
<protein>
    <submittedName>
        <fullName evidence="7">Major facilitator superfamily MFS_1</fullName>
    </submittedName>
</protein>
<feature type="transmembrane region" description="Helical" evidence="5">
    <location>
        <begin position="395"/>
        <end position="419"/>
    </location>
</feature>
<keyword evidence="2 5" id="KW-0812">Transmembrane</keyword>
<dbReference type="GO" id="GO:0061513">
    <property type="term" value="F:glucose 6-phosphate:phosphate antiporter activity"/>
    <property type="evidence" value="ECO:0007669"/>
    <property type="project" value="TreeGrafter"/>
</dbReference>
<feature type="transmembrane region" description="Helical" evidence="5">
    <location>
        <begin position="115"/>
        <end position="140"/>
    </location>
</feature>
<name>C6E7Y3_GEOSM</name>
<evidence type="ECO:0000256" key="3">
    <source>
        <dbReference type="ARBA" id="ARBA00022989"/>
    </source>
</evidence>
<feature type="transmembrane region" description="Helical" evidence="5">
    <location>
        <begin position="352"/>
        <end position="375"/>
    </location>
</feature>
<organism evidence="7">
    <name type="scientific">Geobacter sp. (strain M21)</name>
    <dbReference type="NCBI Taxonomy" id="443144"/>
    <lineage>
        <taxon>Bacteria</taxon>
        <taxon>Pseudomonadati</taxon>
        <taxon>Thermodesulfobacteriota</taxon>
        <taxon>Desulfuromonadia</taxon>
        <taxon>Geobacterales</taxon>
        <taxon>Geobacteraceae</taxon>
        <taxon>Geobacter</taxon>
    </lineage>
</organism>
<feature type="domain" description="Major facilitator superfamily (MFS) profile" evidence="6">
    <location>
        <begin position="24"/>
        <end position="424"/>
    </location>
</feature>
<keyword evidence="3 5" id="KW-1133">Transmembrane helix</keyword>
<keyword evidence="4 5" id="KW-0472">Membrane</keyword>
<evidence type="ECO:0000256" key="1">
    <source>
        <dbReference type="ARBA" id="ARBA00004127"/>
    </source>
</evidence>
<sequence length="425" mass="46069">MLECRPGVMTMHEQERLRRQRWFIFFILALIYIMVYFYRVSLAVVAKDVSRDLNLTPSQLGSLSSILFYVYAAAQIPLGPMIDRLGSRVVISGSGVLTALGGILFSQAANMGQAVAGRVLLGIGTASVLMATFTIFSHWFTKQEFGKVSGMMVATGNLGNLAGTAPLALAVAAVGWRNSFLAAGVLQAVVTVLVFGLVRDRPPVPDRHEEEAPARLGMLEAWRKIVSNGDFWLLAAVAFAWYGNYLAVQGLWGGPYLMEVVRLTREETGRMLMYTSLGFIAGSLMIDHVARRILRSYKKTLLGGQLLLLLLMTSFLGLADKMPTAALSALFFGLGLCVSSGVMIYPIIRSMFPVAIVGTALTSLNFFVLLGAASVQQGMGIMIGAVAKTTPEATAQAYHSAFQLPIGALAFAAAMFFFAKDYWEK</sequence>
<reference evidence="7" key="1">
    <citation type="submission" date="2009-07" db="EMBL/GenBank/DDBJ databases">
        <title>Complete sequence of Geobacter sp. M21.</title>
        <authorList>
            <consortium name="US DOE Joint Genome Institute"/>
            <person name="Lucas S."/>
            <person name="Copeland A."/>
            <person name="Lapidus A."/>
            <person name="Glavina del Rio T."/>
            <person name="Dalin E."/>
            <person name="Tice H."/>
            <person name="Bruce D."/>
            <person name="Goodwin L."/>
            <person name="Pitluck S."/>
            <person name="Saunders E."/>
            <person name="Brettin T."/>
            <person name="Detter J.C."/>
            <person name="Han C."/>
            <person name="Larimer F."/>
            <person name="Land M."/>
            <person name="Hauser L."/>
            <person name="Kyrpides N."/>
            <person name="Ovchinnikova G."/>
            <person name="Lovley D."/>
        </authorList>
    </citation>
    <scope>NUCLEOTIDE SEQUENCE [LARGE SCALE GENOMIC DNA]</scope>
    <source>
        <strain evidence="7">M21</strain>
    </source>
</reference>
<comment type="subcellular location">
    <subcellularLocation>
        <location evidence="1">Endomembrane system</location>
        <topology evidence="1">Multi-pass membrane protein</topology>
    </subcellularLocation>
</comment>
<feature type="transmembrane region" description="Helical" evidence="5">
    <location>
        <begin position="301"/>
        <end position="319"/>
    </location>
</feature>
<dbReference type="Gene3D" id="1.20.1250.20">
    <property type="entry name" value="MFS general substrate transporter like domains"/>
    <property type="match status" value="2"/>
</dbReference>
<dbReference type="KEGG" id="gem:GM21_0079"/>
<evidence type="ECO:0000256" key="2">
    <source>
        <dbReference type="ARBA" id="ARBA00022692"/>
    </source>
</evidence>
<dbReference type="PANTHER" id="PTHR43826">
    <property type="entry name" value="GLUCOSE-6-PHOSPHATE EXCHANGER SLC37A4"/>
    <property type="match status" value="1"/>
</dbReference>
<evidence type="ECO:0000313" key="7">
    <source>
        <dbReference type="EMBL" id="ACT16166.1"/>
    </source>
</evidence>
<evidence type="ECO:0000256" key="4">
    <source>
        <dbReference type="ARBA" id="ARBA00023136"/>
    </source>
</evidence>
<dbReference type="GO" id="GO:0012505">
    <property type="term" value="C:endomembrane system"/>
    <property type="evidence" value="ECO:0007669"/>
    <property type="project" value="UniProtKB-SubCell"/>
</dbReference>
<dbReference type="EMBL" id="CP001661">
    <property type="protein sequence ID" value="ACT16166.1"/>
    <property type="molecule type" value="Genomic_DNA"/>
</dbReference>
<dbReference type="AlphaFoldDB" id="C6E7Y3"/>
<feature type="transmembrane region" description="Helical" evidence="5">
    <location>
        <begin position="60"/>
        <end position="78"/>
    </location>
</feature>
<dbReference type="InterPro" id="IPR020846">
    <property type="entry name" value="MFS_dom"/>
</dbReference>
<dbReference type="InterPro" id="IPR011701">
    <property type="entry name" value="MFS"/>
</dbReference>
<proteinExistence type="predicted"/>
<dbReference type="eggNOG" id="COG2271">
    <property type="taxonomic scope" value="Bacteria"/>
</dbReference>
<dbReference type="GO" id="GO:0035435">
    <property type="term" value="P:phosphate ion transmembrane transport"/>
    <property type="evidence" value="ECO:0007669"/>
    <property type="project" value="TreeGrafter"/>
</dbReference>
<feature type="transmembrane region" description="Helical" evidence="5">
    <location>
        <begin position="152"/>
        <end position="174"/>
    </location>
</feature>
<feature type="transmembrane region" description="Helical" evidence="5">
    <location>
        <begin position="21"/>
        <end position="40"/>
    </location>
</feature>
<evidence type="ECO:0000259" key="6">
    <source>
        <dbReference type="PROSITE" id="PS50850"/>
    </source>
</evidence>
<dbReference type="InterPro" id="IPR051337">
    <property type="entry name" value="OPA_Antiporter"/>
</dbReference>
<dbReference type="HOGENOM" id="CLU_001265_62_0_7"/>
<feature type="transmembrane region" description="Helical" evidence="5">
    <location>
        <begin position="325"/>
        <end position="345"/>
    </location>
</feature>
<accession>C6E7Y3</accession>
<dbReference type="InterPro" id="IPR036259">
    <property type="entry name" value="MFS_trans_sf"/>
</dbReference>
<evidence type="ECO:0000256" key="5">
    <source>
        <dbReference type="SAM" id="Phobius"/>
    </source>
</evidence>
<dbReference type="STRING" id="443144.GM21_0079"/>
<feature type="transmembrane region" description="Helical" evidence="5">
    <location>
        <begin position="272"/>
        <end position="289"/>
    </location>
</feature>
<feature type="transmembrane region" description="Helical" evidence="5">
    <location>
        <begin position="90"/>
        <end position="109"/>
    </location>
</feature>